<proteinExistence type="predicted"/>
<keyword evidence="2" id="KW-0436">Ligase</keyword>
<accession>A0A0J7KLG3</accession>
<evidence type="ECO:0000313" key="3">
    <source>
        <dbReference type="Proteomes" id="UP000036403"/>
    </source>
</evidence>
<comment type="caution">
    <text evidence="2">The sequence shown here is derived from an EMBL/GenBank/DDBJ whole genome shotgun (WGS) entry which is preliminary data.</text>
</comment>
<feature type="region of interest" description="Disordered" evidence="1">
    <location>
        <begin position="1"/>
        <end position="50"/>
    </location>
</feature>
<reference evidence="2 3" key="1">
    <citation type="submission" date="2015-04" db="EMBL/GenBank/DDBJ databases">
        <title>Lasius niger genome sequencing.</title>
        <authorList>
            <person name="Konorov E.A."/>
            <person name="Nikitin M.A."/>
            <person name="Kirill M.V."/>
            <person name="Chang P."/>
        </authorList>
    </citation>
    <scope>NUCLEOTIDE SEQUENCE [LARGE SCALE GENOMIC DNA]</scope>
    <source>
        <tissue evidence="2">Whole</tissue>
    </source>
</reference>
<dbReference type="AlphaFoldDB" id="A0A0J7KLG3"/>
<dbReference type="EMBL" id="LBMM01005948">
    <property type="protein sequence ID" value="KMQ91069.1"/>
    <property type="molecule type" value="Genomic_DNA"/>
</dbReference>
<dbReference type="GO" id="GO:0016874">
    <property type="term" value="F:ligase activity"/>
    <property type="evidence" value="ECO:0007669"/>
    <property type="project" value="UniProtKB-KW"/>
</dbReference>
<keyword evidence="3" id="KW-1185">Reference proteome</keyword>
<organism evidence="2 3">
    <name type="scientific">Lasius niger</name>
    <name type="common">Black garden ant</name>
    <dbReference type="NCBI Taxonomy" id="67767"/>
    <lineage>
        <taxon>Eukaryota</taxon>
        <taxon>Metazoa</taxon>
        <taxon>Ecdysozoa</taxon>
        <taxon>Arthropoda</taxon>
        <taxon>Hexapoda</taxon>
        <taxon>Insecta</taxon>
        <taxon>Pterygota</taxon>
        <taxon>Neoptera</taxon>
        <taxon>Endopterygota</taxon>
        <taxon>Hymenoptera</taxon>
        <taxon>Apocrita</taxon>
        <taxon>Aculeata</taxon>
        <taxon>Formicoidea</taxon>
        <taxon>Formicidae</taxon>
        <taxon>Formicinae</taxon>
        <taxon>Lasius</taxon>
        <taxon>Lasius</taxon>
    </lineage>
</organism>
<sequence>MEYDQNKRKILPQQKVLGDPAAGVEGITVPDAPTSSSYEGLTGVSTAGTPEEVATAVKPCVASEDNPDPEQALVEEILHNVTVGYESALDALDAKTPRTVNMDMEVIQEEHIPK</sequence>
<feature type="compositionally biased region" description="Polar residues" evidence="1">
    <location>
        <begin position="33"/>
        <end position="48"/>
    </location>
</feature>
<protein>
    <submittedName>
        <fullName evidence="2">Tyrosine--trna ligase</fullName>
    </submittedName>
</protein>
<evidence type="ECO:0000313" key="2">
    <source>
        <dbReference type="EMBL" id="KMQ91069.1"/>
    </source>
</evidence>
<gene>
    <name evidence="2" type="ORF">RF55_9110</name>
</gene>
<name>A0A0J7KLG3_LASNI</name>
<dbReference type="Proteomes" id="UP000036403">
    <property type="component" value="Unassembled WGS sequence"/>
</dbReference>
<dbReference type="PaxDb" id="67767-A0A0J7KLG3"/>
<evidence type="ECO:0000256" key="1">
    <source>
        <dbReference type="SAM" id="MobiDB-lite"/>
    </source>
</evidence>